<feature type="domain" description="DNA mismatch repair protein HSM3 N-terminal" evidence="1">
    <location>
        <begin position="44"/>
        <end position="134"/>
    </location>
</feature>
<sequence length="370" mass="41034">MDAPLPITGLQDLSTHLNNLLTHDTTTTTTTTETKTFTPLPLNTKLFDSITLQLTESNIPPLIPSLLPKLTLLLQSASLTPDLAKPIVELTIKLLSPIPFTQVLQLATEESLLAALESPFPQINLLGLEVIAKAGKSAQDAAILSVMPKLFKGVVERWLISPEVGVGEKGGKVLGDLLEVDSKKVLWELVFGGQDEERIYEMIIEIVSGRHEATKEEEKQLSLAQGRLLRVLPRLAGLDLGRVSKPRVHGTPVRFTNGDGHGNNEEEKAEEEGLLQFAALRMVDKGDVLMHLSLVDFFEAFVSFMRLKEDKEDKVGVTRDLLREALKDDEVLKEALITLPDRTVEEEAEELRRWLEIVLPEGTVRDVVIR</sequence>
<comment type="caution">
    <text evidence="2">The sequence shown here is derived from an EMBL/GenBank/DDBJ whole genome shotgun (WGS) entry which is preliminary data.</text>
</comment>
<evidence type="ECO:0000313" key="2">
    <source>
        <dbReference type="EMBL" id="KAK4227411.1"/>
    </source>
</evidence>
<dbReference type="Gene3D" id="1.25.10.50">
    <property type="match status" value="1"/>
</dbReference>
<reference evidence="2" key="1">
    <citation type="journal article" date="2023" name="Mol. Phylogenet. Evol.">
        <title>Genome-scale phylogeny and comparative genomics of the fungal order Sordariales.</title>
        <authorList>
            <person name="Hensen N."/>
            <person name="Bonometti L."/>
            <person name="Westerberg I."/>
            <person name="Brannstrom I.O."/>
            <person name="Guillou S."/>
            <person name="Cros-Aarteil S."/>
            <person name="Calhoun S."/>
            <person name="Haridas S."/>
            <person name="Kuo A."/>
            <person name="Mondo S."/>
            <person name="Pangilinan J."/>
            <person name="Riley R."/>
            <person name="LaButti K."/>
            <person name="Andreopoulos B."/>
            <person name="Lipzen A."/>
            <person name="Chen C."/>
            <person name="Yan M."/>
            <person name="Daum C."/>
            <person name="Ng V."/>
            <person name="Clum A."/>
            <person name="Steindorff A."/>
            <person name="Ohm R.A."/>
            <person name="Martin F."/>
            <person name="Silar P."/>
            <person name="Natvig D.O."/>
            <person name="Lalanne C."/>
            <person name="Gautier V."/>
            <person name="Ament-Velasquez S.L."/>
            <person name="Kruys A."/>
            <person name="Hutchinson M.I."/>
            <person name="Powell A.J."/>
            <person name="Barry K."/>
            <person name="Miller A.N."/>
            <person name="Grigoriev I.V."/>
            <person name="Debuchy R."/>
            <person name="Gladieux P."/>
            <person name="Hiltunen Thoren M."/>
            <person name="Johannesson H."/>
        </authorList>
    </citation>
    <scope>NUCLEOTIDE SEQUENCE</scope>
    <source>
        <strain evidence="2">CBS 990.96</strain>
    </source>
</reference>
<accession>A0AAN7BQ49</accession>
<protein>
    <recommendedName>
        <fullName evidence="1">DNA mismatch repair protein HSM3 N-terminal domain-containing protein</fullName>
    </recommendedName>
</protein>
<dbReference type="EMBL" id="MU865331">
    <property type="protein sequence ID" value="KAK4227411.1"/>
    <property type="molecule type" value="Genomic_DNA"/>
</dbReference>
<gene>
    <name evidence="2" type="ORF">QBC38DRAFT_477718</name>
</gene>
<proteinExistence type="predicted"/>
<name>A0AAN7BQ49_9PEZI</name>
<evidence type="ECO:0000313" key="3">
    <source>
        <dbReference type="Proteomes" id="UP001301958"/>
    </source>
</evidence>
<dbReference type="Pfam" id="PF18795">
    <property type="entry name" value="HSM3_N"/>
    <property type="match status" value="1"/>
</dbReference>
<evidence type="ECO:0000259" key="1">
    <source>
        <dbReference type="Pfam" id="PF18795"/>
    </source>
</evidence>
<keyword evidence="3" id="KW-1185">Reference proteome</keyword>
<dbReference type="AlphaFoldDB" id="A0AAN7BQ49"/>
<dbReference type="Proteomes" id="UP001301958">
    <property type="component" value="Unassembled WGS sequence"/>
</dbReference>
<organism evidence="2 3">
    <name type="scientific">Podospora fimiseda</name>
    <dbReference type="NCBI Taxonomy" id="252190"/>
    <lineage>
        <taxon>Eukaryota</taxon>
        <taxon>Fungi</taxon>
        <taxon>Dikarya</taxon>
        <taxon>Ascomycota</taxon>
        <taxon>Pezizomycotina</taxon>
        <taxon>Sordariomycetes</taxon>
        <taxon>Sordariomycetidae</taxon>
        <taxon>Sordariales</taxon>
        <taxon>Podosporaceae</taxon>
        <taxon>Podospora</taxon>
    </lineage>
</organism>
<reference evidence="2" key="2">
    <citation type="submission" date="2023-05" db="EMBL/GenBank/DDBJ databases">
        <authorList>
            <consortium name="Lawrence Berkeley National Laboratory"/>
            <person name="Steindorff A."/>
            <person name="Hensen N."/>
            <person name="Bonometti L."/>
            <person name="Westerberg I."/>
            <person name="Brannstrom I.O."/>
            <person name="Guillou S."/>
            <person name="Cros-Aarteil S."/>
            <person name="Calhoun S."/>
            <person name="Haridas S."/>
            <person name="Kuo A."/>
            <person name="Mondo S."/>
            <person name="Pangilinan J."/>
            <person name="Riley R."/>
            <person name="Labutti K."/>
            <person name="Andreopoulos B."/>
            <person name="Lipzen A."/>
            <person name="Chen C."/>
            <person name="Yanf M."/>
            <person name="Daum C."/>
            <person name="Ng V."/>
            <person name="Clum A."/>
            <person name="Ohm R."/>
            <person name="Martin F."/>
            <person name="Silar P."/>
            <person name="Natvig D."/>
            <person name="Lalanne C."/>
            <person name="Gautier V."/>
            <person name="Ament-Velasquez S.L."/>
            <person name="Kruys A."/>
            <person name="Hutchinson M.I."/>
            <person name="Powell A.J."/>
            <person name="Barry K."/>
            <person name="Miller A.N."/>
            <person name="Grigoriev I.V."/>
            <person name="Debuchy R."/>
            <person name="Gladieux P."/>
            <person name="Thoren M.H."/>
            <person name="Johannesson H."/>
        </authorList>
    </citation>
    <scope>NUCLEOTIDE SEQUENCE</scope>
    <source>
        <strain evidence="2">CBS 990.96</strain>
    </source>
</reference>
<dbReference type="InterPro" id="IPR041335">
    <property type="entry name" value="HSM3_N"/>
</dbReference>